<dbReference type="GO" id="GO:0016757">
    <property type="term" value="F:glycosyltransferase activity"/>
    <property type="evidence" value="ECO:0007669"/>
    <property type="project" value="UniProtKB-KW"/>
</dbReference>
<dbReference type="PANTHER" id="PTHR44835:SF1">
    <property type="entry name" value="PROTEIN O-GLCNAC TRANSFERASE"/>
    <property type="match status" value="1"/>
</dbReference>
<keyword evidence="5" id="KW-0802">TPR repeat</keyword>
<evidence type="ECO:0000259" key="6">
    <source>
        <dbReference type="Pfam" id="PF13844"/>
    </source>
</evidence>
<keyword evidence="4" id="KW-0677">Repeat</keyword>
<evidence type="ECO:0000256" key="2">
    <source>
        <dbReference type="ARBA" id="ARBA00022676"/>
    </source>
</evidence>
<accession>A0A6C0E454</accession>
<comment type="pathway">
    <text evidence="1">Protein modification; protein glycosylation.</text>
</comment>
<dbReference type="Gene3D" id="1.25.40.10">
    <property type="entry name" value="Tetratricopeptide repeat domain"/>
    <property type="match status" value="1"/>
</dbReference>
<evidence type="ECO:0000256" key="5">
    <source>
        <dbReference type="ARBA" id="ARBA00022803"/>
    </source>
</evidence>
<dbReference type="PANTHER" id="PTHR44835">
    <property type="entry name" value="UDP-N-ACETYLGLUCOSAMINE--PEPTIDE N-ACETYLGLUCOSAMINYLTRANSFERASE SPINDLY-RELATED"/>
    <property type="match status" value="1"/>
</dbReference>
<sequence>MSSEEQDFINKLYNRIQRGENINDVISIINEVYTNSVVIQYYLGYYYDKKGYIDEAEVQFKKCIDINMFYPPPYFNLISYMLGRNEVKSAYELASLIFCKKVIDPITGKKIFSFPMNFQLCALLFDPMIKSKLYRKAEKMYLTMLQHVQDVKDKTFIHVVGIKNLCLGLGSLYTNTAAPETAFRYYKLGLNTNYQNTTQNEKENIAFLDKSLLQGYYLTTNYIPTSFKKNDYQKEKLPIDINELFKTKTYKFNSSLKEADSKIKIGYISPDFNKNAVGLFVTPLLKHFDSCKFSVTCYYTNKQDDEYTKVLKSYPNVTWKNLSNFTDEEAFLEIKYKDSIDILVDLLSMGSGGRLDLIAMAPAPVIINYLGFPDTGRLTSFTHRITDGVADPSFADNEATPSVNYHYVEKLIKLNRPFLCYSLFENEMIPEIDYKNESEKNVYLGVFNRYTKHHKIVREVWKDILLSKKNYVLCVKLAEGETEEDTVLKDLYSDFPKGQLRFLPFTNNLQGYFKQFNQIDICLDTFPYSGTTTTCSGLLMGVPVFTLYDPKNHHVSNVTGSILKHCNLEEYICNSITSYKNKVMSFKLDRTNQNEKRRFIRSQFLECMNPKMFMEELEKTYIRLNSEYKINESSSEHVNVKFV</sequence>
<dbReference type="InterPro" id="IPR011990">
    <property type="entry name" value="TPR-like_helical_dom_sf"/>
</dbReference>
<dbReference type="InterPro" id="IPR051939">
    <property type="entry name" value="Glycosyltr_41/O-GlcNAc_trsf"/>
</dbReference>
<reference evidence="7" key="1">
    <citation type="journal article" date="2020" name="Nature">
        <title>Giant virus diversity and host interactions through global metagenomics.</title>
        <authorList>
            <person name="Schulz F."/>
            <person name="Roux S."/>
            <person name="Paez-Espino D."/>
            <person name="Jungbluth S."/>
            <person name="Walsh D.A."/>
            <person name="Denef V.J."/>
            <person name="McMahon K.D."/>
            <person name="Konstantinidis K.T."/>
            <person name="Eloe-Fadrosh E.A."/>
            <person name="Kyrpides N.C."/>
            <person name="Woyke T."/>
        </authorList>
    </citation>
    <scope>NUCLEOTIDE SEQUENCE</scope>
    <source>
        <strain evidence="7">GVMAG-M-3300023179-107</strain>
    </source>
</reference>
<evidence type="ECO:0000256" key="3">
    <source>
        <dbReference type="ARBA" id="ARBA00022679"/>
    </source>
</evidence>
<dbReference type="Gene3D" id="3.40.50.2000">
    <property type="entry name" value="Glycogen Phosphorylase B"/>
    <property type="match status" value="1"/>
</dbReference>
<protein>
    <recommendedName>
        <fullName evidence="6">O-GlcNAc transferase C-terminal domain-containing protein</fullName>
    </recommendedName>
</protein>
<dbReference type="Pfam" id="PF13844">
    <property type="entry name" value="Glyco_transf_41"/>
    <property type="match status" value="1"/>
</dbReference>
<keyword evidence="3" id="KW-0808">Transferase</keyword>
<dbReference type="SUPFAM" id="SSF48452">
    <property type="entry name" value="TPR-like"/>
    <property type="match status" value="1"/>
</dbReference>
<dbReference type="InterPro" id="IPR029489">
    <property type="entry name" value="OGT/SEC/SPY_C"/>
</dbReference>
<evidence type="ECO:0000256" key="4">
    <source>
        <dbReference type="ARBA" id="ARBA00022737"/>
    </source>
</evidence>
<dbReference type="EMBL" id="MN739708">
    <property type="protein sequence ID" value="QHT22175.1"/>
    <property type="molecule type" value="Genomic_DNA"/>
</dbReference>
<dbReference type="Gene3D" id="3.40.50.11380">
    <property type="match status" value="1"/>
</dbReference>
<feature type="domain" description="O-GlcNAc transferase C-terminal" evidence="6">
    <location>
        <begin position="236"/>
        <end position="416"/>
    </location>
</feature>
<name>A0A6C0E454_9ZZZZ</name>
<evidence type="ECO:0000313" key="7">
    <source>
        <dbReference type="EMBL" id="QHT22175.1"/>
    </source>
</evidence>
<dbReference type="AlphaFoldDB" id="A0A6C0E454"/>
<keyword evidence="2" id="KW-0328">Glycosyltransferase</keyword>
<proteinExistence type="predicted"/>
<organism evidence="7">
    <name type="scientific">viral metagenome</name>
    <dbReference type="NCBI Taxonomy" id="1070528"/>
    <lineage>
        <taxon>unclassified sequences</taxon>
        <taxon>metagenomes</taxon>
        <taxon>organismal metagenomes</taxon>
    </lineage>
</organism>
<evidence type="ECO:0000256" key="1">
    <source>
        <dbReference type="ARBA" id="ARBA00004922"/>
    </source>
</evidence>